<sequence length="47" mass="5133">MKPMTPQTPKTEKIGSHEVGLGWPETPNADDVSRETNTKPSGLGWPE</sequence>
<reference evidence="2" key="1">
    <citation type="submission" date="2020-05" db="EMBL/GenBank/DDBJ databases">
        <authorList>
            <person name="Chiriac C."/>
            <person name="Salcher M."/>
            <person name="Ghai R."/>
            <person name="Kavagutti S V."/>
        </authorList>
    </citation>
    <scope>NUCLEOTIDE SEQUENCE</scope>
</reference>
<protein>
    <submittedName>
        <fullName evidence="2">Unannotated protein</fullName>
    </submittedName>
</protein>
<organism evidence="2">
    <name type="scientific">freshwater metagenome</name>
    <dbReference type="NCBI Taxonomy" id="449393"/>
    <lineage>
        <taxon>unclassified sequences</taxon>
        <taxon>metagenomes</taxon>
        <taxon>ecological metagenomes</taxon>
    </lineage>
</organism>
<evidence type="ECO:0000256" key="1">
    <source>
        <dbReference type="SAM" id="MobiDB-lite"/>
    </source>
</evidence>
<accession>A0A6J7AEP3</accession>
<proteinExistence type="predicted"/>
<dbReference type="AlphaFoldDB" id="A0A6J7AEP3"/>
<gene>
    <name evidence="2" type="ORF">UFOPK3204_00964</name>
</gene>
<feature type="region of interest" description="Disordered" evidence="1">
    <location>
        <begin position="1"/>
        <end position="47"/>
    </location>
</feature>
<name>A0A6J7AEP3_9ZZZZ</name>
<evidence type="ECO:0000313" key="2">
    <source>
        <dbReference type="EMBL" id="CAB4831355.1"/>
    </source>
</evidence>
<dbReference type="EMBL" id="CAFABK010000038">
    <property type="protein sequence ID" value="CAB4831355.1"/>
    <property type="molecule type" value="Genomic_DNA"/>
</dbReference>